<protein>
    <recommendedName>
        <fullName evidence="4">CBS domain-containing protein</fullName>
    </recommendedName>
</protein>
<dbReference type="InterPro" id="IPR050511">
    <property type="entry name" value="AMPK_gamma/SDS23_families"/>
</dbReference>
<reference evidence="5 6" key="1">
    <citation type="submission" date="2024-11" db="EMBL/GenBank/DDBJ databases">
        <title>A near-complete genome assembly of Cinchona calisaya.</title>
        <authorList>
            <person name="Lian D.C."/>
            <person name="Zhao X.W."/>
            <person name="Wei L."/>
        </authorList>
    </citation>
    <scope>NUCLEOTIDE SEQUENCE [LARGE SCALE GENOMIC DNA]</scope>
    <source>
        <tissue evidence="5">Nenye</tissue>
    </source>
</reference>
<sequence>MYAFSSIMFENEQAVQIYGDQSVAEAIHVLWENRIGSVAVIEPETERLIASLRSSDVHLLLEDDELYSNRKKMKVKDFIQLDANKGESNATADELTALPSERALSLRNNLLPRMISPVTNRKSDTLKKAMKDFAETETSFSFLVDEHGRVEGLITLKDVILQFSPPCMDSRYDGGGFFESALEQTGFHVSGGAIVPDQKHTS</sequence>
<keyword evidence="2 3" id="KW-0129">CBS domain</keyword>
<dbReference type="SUPFAM" id="SSF54631">
    <property type="entry name" value="CBS-domain pair"/>
    <property type="match status" value="1"/>
</dbReference>
<gene>
    <name evidence="5" type="ORF">ACH5RR_002350</name>
</gene>
<dbReference type="Gene3D" id="3.10.580.10">
    <property type="entry name" value="CBS-domain"/>
    <property type="match status" value="1"/>
</dbReference>
<dbReference type="PANTHER" id="PTHR13780">
    <property type="entry name" value="AMP-ACTIVATED PROTEIN KINASE, GAMMA REGULATORY SUBUNIT"/>
    <property type="match status" value="1"/>
</dbReference>
<dbReference type="EMBL" id="JBJUIK010000001">
    <property type="protein sequence ID" value="KAL3538984.1"/>
    <property type="molecule type" value="Genomic_DNA"/>
</dbReference>
<dbReference type="Proteomes" id="UP001630127">
    <property type="component" value="Unassembled WGS sequence"/>
</dbReference>
<evidence type="ECO:0000313" key="5">
    <source>
        <dbReference type="EMBL" id="KAL3538984.1"/>
    </source>
</evidence>
<feature type="domain" description="CBS" evidence="4">
    <location>
        <begin position="110"/>
        <end position="170"/>
    </location>
</feature>
<keyword evidence="6" id="KW-1185">Reference proteome</keyword>
<evidence type="ECO:0000259" key="4">
    <source>
        <dbReference type="PROSITE" id="PS51371"/>
    </source>
</evidence>
<accession>A0ABD3B7C5</accession>
<evidence type="ECO:0000313" key="6">
    <source>
        <dbReference type="Proteomes" id="UP001630127"/>
    </source>
</evidence>
<proteinExistence type="predicted"/>
<evidence type="ECO:0000256" key="3">
    <source>
        <dbReference type="PROSITE-ProRule" id="PRU00703"/>
    </source>
</evidence>
<keyword evidence="1" id="KW-0677">Repeat</keyword>
<name>A0ABD3B7C5_9GENT</name>
<dbReference type="InterPro" id="IPR046342">
    <property type="entry name" value="CBS_dom_sf"/>
</dbReference>
<comment type="caution">
    <text evidence="5">The sequence shown here is derived from an EMBL/GenBank/DDBJ whole genome shotgun (WGS) entry which is preliminary data.</text>
</comment>
<dbReference type="PROSITE" id="PS51371">
    <property type="entry name" value="CBS"/>
    <property type="match status" value="1"/>
</dbReference>
<evidence type="ECO:0000256" key="1">
    <source>
        <dbReference type="ARBA" id="ARBA00022737"/>
    </source>
</evidence>
<dbReference type="Pfam" id="PF00571">
    <property type="entry name" value="CBS"/>
    <property type="match status" value="1"/>
</dbReference>
<evidence type="ECO:0000256" key="2">
    <source>
        <dbReference type="ARBA" id="ARBA00023122"/>
    </source>
</evidence>
<dbReference type="AlphaFoldDB" id="A0ABD3B7C5"/>
<dbReference type="PANTHER" id="PTHR13780:SF124">
    <property type="entry name" value="OS01G0633400 PROTEIN"/>
    <property type="match status" value="1"/>
</dbReference>
<dbReference type="CDD" id="cd02205">
    <property type="entry name" value="CBS_pair_SF"/>
    <property type="match status" value="1"/>
</dbReference>
<organism evidence="5 6">
    <name type="scientific">Cinchona calisaya</name>
    <dbReference type="NCBI Taxonomy" id="153742"/>
    <lineage>
        <taxon>Eukaryota</taxon>
        <taxon>Viridiplantae</taxon>
        <taxon>Streptophyta</taxon>
        <taxon>Embryophyta</taxon>
        <taxon>Tracheophyta</taxon>
        <taxon>Spermatophyta</taxon>
        <taxon>Magnoliopsida</taxon>
        <taxon>eudicotyledons</taxon>
        <taxon>Gunneridae</taxon>
        <taxon>Pentapetalae</taxon>
        <taxon>asterids</taxon>
        <taxon>lamiids</taxon>
        <taxon>Gentianales</taxon>
        <taxon>Rubiaceae</taxon>
        <taxon>Cinchonoideae</taxon>
        <taxon>Cinchoneae</taxon>
        <taxon>Cinchona</taxon>
    </lineage>
</organism>
<dbReference type="InterPro" id="IPR000644">
    <property type="entry name" value="CBS_dom"/>
</dbReference>